<evidence type="ECO:0000313" key="1">
    <source>
        <dbReference type="EMBL" id="RSL18920.1"/>
    </source>
</evidence>
<proteinExistence type="predicted"/>
<evidence type="ECO:0000313" key="2">
    <source>
        <dbReference type="Proteomes" id="UP000269669"/>
    </source>
</evidence>
<dbReference type="SUPFAM" id="SSF48431">
    <property type="entry name" value="Lipovitellin-phosvitin complex, superhelical domain"/>
    <property type="match status" value="1"/>
</dbReference>
<organism evidence="1 2">
    <name type="scientific">Edaphobacter aggregans</name>
    <dbReference type="NCBI Taxonomy" id="570835"/>
    <lineage>
        <taxon>Bacteria</taxon>
        <taxon>Pseudomonadati</taxon>
        <taxon>Acidobacteriota</taxon>
        <taxon>Terriglobia</taxon>
        <taxon>Terriglobales</taxon>
        <taxon>Acidobacteriaceae</taxon>
        <taxon>Edaphobacter</taxon>
    </lineage>
</organism>
<reference evidence="1 2" key="1">
    <citation type="submission" date="2018-12" db="EMBL/GenBank/DDBJ databases">
        <title>Sequencing of bacterial isolates from soil warming experiment in Harvard Forest, Massachusetts, USA.</title>
        <authorList>
            <person name="Deangelis K."/>
        </authorList>
    </citation>
    <scope>NUCLEOTIDE SEQUENCE [LARGE SCALE GENOMIC DNA]</scope>
    <source>
        <strain evidence="1 2">EB153</strain>
    </source>
</reference>
<dbReference type="CDD" id="cd20694">
    <property type="entry name" value="CdiI_Ct-like"/>
    <property type="match status" value="1"/>
</dbReference>
<dbReference type="InterPro" id="IPR049796">
    <property type="entry name" value="CdiI_Ct-like"/>
</dbReference>
<dbReference type="OrthoDB" id="1454357at2"/>
<keyword evidence="2" id="KW-1185">Reference proteome</keyword>
<protein>
    <recommendedName>
        <fullName evidence="3">HEAT repeat protein</fullName>
    </recommendedName>
</protein>
<dbReference type="RefSeq" id="WP_125487198.1">
    <property type="nucleotide sequence ID" value="NZ_RSDW01000001.1"/>
</dbReference>
<dbReference type="AlphaFoldDB" id="A0A428MPV5"/>
<dbReference type="EMBL" id="RSDW01000001">
    <property type="protein sequence ID" value="RSL18920.1"/>
    <property type="molecule type" value="Genomic_DNA"/>
</dbReference>
<accession>A0A428MPV5</accession>
<dbReference type="InterPro" id="IPR011030">
    <property type="entry name" value="Lipovitellin_superhlx_dom"/>
</dbReference>
<gene>
    <name evidence="1" type="ORF">EDE15_4530</name>
</gene>
<evidence type="ECO:0008006" key="3">
    <source>
        <dbReference type="Google" id="ProtNLM"/>
    </source>
</evidence>
<sequence>MELLLRSNDEHEVQDALLSAAYYDPDWRWVQGKCLALSHHPGPRVRWIAATCLGHLARIHRQLDLELVLQRLAELKADPLVKAGAEDALDDIRFYLKFQ</sequence>
<name>A0A428MPV5_9BACT</name>
<comment type="caution">
    <text evidence="1">The sequence shown here is derived from an EMBL/GenBank/DDBJ whole genome shotgun (WGS) entry which is preliminary data.</text>
</comment>
<dbReference type="Proteomes" id="UP000269669">
    <property type="component" value="Unassembled WGS sequence"/>
</dbReference>